<keyword evidence="2" id="KW-1185">Reference proteome</keyword>
<gene>
    <name evidence="1" type="ORF">SAMN04488524_0463</name>
</gene>
<accession>A0A1W1Z845</accession>
<dbReference type="AlphaFoldDB" id="A0A1W1Z845"/>
<sequence>MLQLKTLLLGTSFCLVFNLGYAQEVKNISNKRKNDYFTINEKFSVLKDKPERQSEGGKLFSFYKKNSFIYIPPKLLRLVCKDPVQLYRHSCCSAVQSLYGHLGKAKKRS</sequence>
<proteinExistence type="predicted"/>
<dbReference type="EMBL" id="FWXT01000001">
    <property type="protein sequence ID" value="SMC44526.1"/>
    <property type="molecule type" value="Genomic_DNA"/>
</dbReference>
<reference evidence="2" key="1">
    <citation type="submission" date="2017-04" db="EMBL/GenBank/DDBJ databases">
        <authorList>
            <person name="Varghese N."/>
            <person name="Submissions S."/>
        </authorList>
    </citation>
    <scope>NUCLEOTIDE SEQUENCE [LARGE SCALE GENOMIC DNA]</scope>
    <source>
        <strain evidence="2">DSM 12126</strain>
    </source>
</reference>
<protein>
    <submittedName>
        <fullName evidence="1">Uncharacterized protein</fullName>
    </submittedName>
</protein>
<organism evidence="1 2">
    <name type="scientific">Pedobacter africanus</name>
    <dbReference type="NCBI Taxonomy" id="151894"/>
    <lineage>
        <taxon>Bacteria</taxon>
        <taxon>Pseudomonadati</taxon>
        <taxon>Bacteroidota</taxon>
        <taxon>Sphingobacteriia</taxon>
        <taxon>Sphingobacteriales</taxon>
        <taxon>Sphingobacteriaceae</taxon>
        <taxon>Pedobacter</taxon>
    </lineage>
</organism>
<evidence type="ECO:0000313" key="1">
    <source>
        <dbReference type="EMBL" id="SMC44526.1"/>
    </source>
</evidence>
<name>A0A1W1Z845_9SPHI</name>
<evidence type="ECO:0000313" key="2">
    <source>
        <dbReference type="Proteomes" id="UP000192756"/>
    </source>
</evidence>
<dbReference type="Proteomes" id="UP000192756">
    <property type="component" value="Unassembled WGS sequence"/>
</dbReference>